<gene>
    <name evidence="10" type="ORF">HYG87_05815</name>
</gene>
<keyword evidence="1" id="KW-0808">Transferase</keyword>
<dbReference type="PANTHER" id="PTHR43675">
    <property type="entry name" value="ARSENITE METHYLTRANSFERASE"/>
    <property type="match status" value="1"/>
</dbReference>
<dbReference type="InterPro" id="IPR025714">
    <property type="entry name" value="Methyltranfer_dom"/>
</dbReference>
<evidence type="ECO:0000256" key="4">
    <source>
        <dbReference type="ARBA" id="ARBA00034521"/>
    </source>
</evidence>
<evidence type="ECO:0000256" key="2">
    <source>
        <dbReference type="ARBA" id="ARBA00022691"/>
    </source>
</evidence>
<keyword evidence="2" id="KW-0949">S-adenosyl-L-methionine</keyword>
<dbReference type="PANTHER" id="PTHR43675:SF8">
    <property type="entry name" value="ARSENITE METHYLTRANSFERASE"/>
    <property type="match status" value="1"/>
</dbReference>
<comment type="similarity">
    <text evidence="3">Belongs to the methyltransferase superfamily. Arsenite methyltransferase family.</text>
</comment>
<proteinExistence type="inferred from homology"/>
<dbReference type="EMBL" id="CP058560">
    <property type="protein sequence ID" value="QUH23307.1"/>
    <property type="molecule type" value="Genomic_DNA"/>
</dbReference>
<comment type="catalytic activity">
    <reaction evidence="7">
        <text>arsenic triglutathione + 2 [thioredoxin]-dithiol + 2 S-adenosyl-L-methionine + H2O = dimethylarsinous acid + 2 [thioredoxin]-disulfide + 3 glutathione + 2 S-adenosyl-L-homocysteine + 2 H(+)</text>
        <dbReference type="Rhea" id="RHEA:69464"/>
        <dbReference type="Rhea" id="RHEA-COMP:10698"/>
        <dbReference type="Rhea" id="RHEA-COMP:10700"/>
        <dbReference type="ChEBI" id="CHEBI:15377"/>
        <dbReference type="ChEBI" id="CHEBI:15378"/>
        <dbReference type="ChEBI" id="CHEBI:23808"/>
        <dbReference type="ChEBI" id="CHEBI:29950"/>
        <dbReference type="ChEBI" id="CHEBI:50058"/>
        <dbReference type="ChEBI" id="CHEBI:57856"/>
        <dbReference type="ChEBI" id="CHEBI:57925"/>
        <dbReference type="ChEBI" id="CHEBI:59789"/>
        <dbReference type="ChEBI" id="CHEBI:183640"/>
        <dbReference type="EC" id="2.1.1.137"/>
    </reaction>
</comment>
<dbReference type="CDD" id="cd02440">
    <property type="entry name" value="AdoMet_MTases"/>
    <property type="match status" value="1"/>
</dbReference>
<feature type="domain" description="Methyltransferase" evidence="9">
    <location>
        <begin position="56"/>
        <end position="170"/>
    </location>
</feature>
<dbReference type="Gene3D" id="3.40.50.150">
    <property type="entry name" value="Vaccinia Virus protein VP39"/>
    <property type="match status" value="1"/>
</dbReference>
<dbReference type="GO" id="GO:0032259">
    <property type="term" value="P:methylation"/>
    <property type="evidence" value="ECO:0007669"/>
    <property type="project" value="UniProtKB-KW"/>
</dbReference>
<dbReference type="GeneID" id="64820262"/>
<dbReference type="KEGG" id="meme:HYG87_05815"/>
<dbReference type="EC" id="2.1.1.137" evidence="4"/>
<dbReference type="Proteomes" id="UP000681041">
    <property type="component" value="Chromosome"/>
</dbReference>
<keyword evidence="10" id="KW-0489">Methyltransferase</keyword>
<evidence type="ECO:0000256" key="1">
    <source>
        <dbReference type="ARBA" id="ARBA00022679"/>
    </source>
</evidence>
<dbReference type="GO" id="GO:0030791">
    <property type="term" value="F:arsenite methyltransferase activity"/>
    <property type="evidence" value="ECO:0007669"/>
    <property type="project" value="UniProtKB-EC"/>
</dbReference>
<sequence length="260" mass="29658">MKTTDESVIESVVVAMDGKEKDIFPFIPYLVQDLWEFGTDAELVIKLIYQHQKEYSKLKILDLGCGKGPVSIKIAKEFNCQCWGIDAVEEFIHYAIKKAEEYQVSEICHFSVGDIRQEIKNLAEFDIVILGAIGPVLGDYYTTLTLLSPLLKKNGMVIMDDAYVDNDGDASHPLILRKSEILKQISHAGMNIIQELIMDKDYIEKSNNQIFKTIKNRARELEDKYPDKKTLFQNYIKAQEEENESMENSLTCSVMLIGKS</sequence>
<evidence type="ECO:0000256" key="3">
    <source>
        <dbReference type="ARBA" id="ARBA00034487"/>
    </source>
</evidence>
<dbReference type="InterPro" id="IPR026669">
    <property type="entry name" value="Arsenite_MeTrfase-like"/>
</dbReference>
<dbReference type="InterPro" id="IPR029063">
    <property type="entry name" value="SAM-dependent_MTases_sf"/>
</dbReference>
<evidence type="ECO:0000313" key="10">
    <source>
        <dbReference type="EMBL" id="QUH23307.1"/>
    </source>
</evidence>
<keyword evidence="11" id="KW-1185">Reference proteome</keyword>
<evidence type="ECO:0000256" key="5">
    <source>
        <dbReference type="ARBA" id="ARBA00034545"/>
    </source>
</evidence>
<evidence type="ECO:0000256" key="7">
    <source>
        <dbReference type="ARBA" id="ARBA00047943"/>
    </source>
</evidence>
<dbReference type="Pfam" id="PF13847">
    <property type="entry name" value="Methyltransf_31"/>
    <property type="match status" value="1"/>
</dbReference>
<evidence type="ECO:0000256" key="8">
    <source>
        <dbReference type="ARBA" id="ARBA00048428"/>
    </source>
</evidence>
<comment type="catalytic activity">
    <reaction evidence="8">
        <text>arsenic triglutathione + 3 [thioredoxin]-dithiol + 3 S-adenosyl-L-methionine = trimethylarsine + 3 [thioredoxin]-disulfide + 3 glutathione + 3 S-adenosyl-L-homocysteine + 3 H(+)</text>
        <dbReference type="Rhea" id="RHEA:69432"/>
        <dbReference type="Rhea" id="RHEA-COMP:10698"/>
        <dbReference type="Rhea" id="RHEA-COMP:10700"/>
        <dbReference type="ChEBI" id="CHEBI:15378"/>
        <dbReference type="ChEBI" id="CHEBI:27130"/>
        <dbReference type="ChEBI" id="CHEBI:29950"/>
        <dbReference type="ChEBI" id="CHEBI:50058"/>
        <dbReference type="ChEBI" id="CHEBI:57856"/>
        <dbReference type="ChEBI" id="CHEBI:57925"/>
        <dbReference type="ChEBI" id="CHEBI:59789"/>
        <dbReference type="ChEBI" id="CHEBI:183640"/>
        <dbReference type="EC" id="2.1.1.137"/>
    </reaction>
</comment>
<dbReference type="AlphaFoldDB" id="A0A8T8K5M2"/>
<accession>A0A8T8K5M2</accession>
<dbReference type="RefSeq" id="WP_211532264.1">
    <property type="nucleotide sequence ID" value="NZ_CP058560.1"/>
</dbReference>
<organism evidence="10 11">
    <name type="scientific">Methanobacterium alkalithermotolerans</name>
    <dbReference type="NCBI Taxonomy" id="2731220"/>
    <lineage>
        <taxon>Archaea</taxon>
        <taxon>Methanobacteriati</taxon>
        <taxon>Methanobacteriota</taxon>
        <taxon>Methanomada group</taxon>
        <taxon>Methanobacteria</taxon>
        <taxon>Methanobacteriales</taxon>
        <taxon>Methanobacteriaceae</taxon>
        <taxon>Methanobacterium</taxon>
    </lineage>
</organism>
<reference evidence="10" key="1">
    <citation type="submission" date="2020-07" db="EMBL/GenBank/DDBJ databases">
        <title>Methanobacterium. sp. MethCan genome.</title>
        <authorList>
            <person name="Postec A."/>
            <person name="Quemeneur M."/>
        </authorList>
    </citation>
    <scope>NUCLEOTIDE SEQUENCE</scope>
    <source>
        <strain evidence="10">MethCAN</strain>
    </source>
</reference>
<comment type="catalytic activity">
    <reaction evidence="6">
        <text>arsenic triglutathione + [thioredoxin]-dithiol + S-adenosyl-L-methionine + 2 H2O = methylarsonous acid + [thioredoxin]-disulfide + 3 glutathione + S-adenosyl-L-homocysteine + H(+)</text>
        <dbReference type="Rhea" id="RHEA:69460"/>
        <dbReference type="Rhea" id="RHEA-COMP:10698"/>
        <dbReference type="Rhea" id="RHEA-COMP:10700"/>
        <dbReference type="ChEBI" id="CHEBI:15377"/>
        <dbReference type="ChEBI" id="CHEBI:15378"/>
        <dbReference type="ChEBI" id="CHEBI:17826"/>
        <dbReference type="ChEBI" id="CHEBI:29950"/>
        <dbReference type="ChEBI" id="CHEBI:50058"/>
        <dbReference type="ChEBI" id="CHEBI:57856"/>
        <dbReference type="ChEBI" id="CHEBI:57925"/>
        <dbReference type="ChEBI" id="CHEBI:59789"/>
        <dbReference type="ChEBI" id="CHEBI:183640"/>
        <dbReference type="EC" id="2.1.1.137"/>
    </reaction>
</comment>
<evidence type="ECO:0000313" key="11">
    <source>
        <dbReference type="Proteomes" id="UP000681041"/>
    </source>
</evidence>
<name>A0A8T8K5M2_9EURY</name>
<protein>
    <recommendedName>
        <fullName evidence="5">Arsenite methyltransferase</fullName>
        <ecNumber evidence="4">2.1.1.137</ecNumber>
    </recommendedName>
</protein>
<dbReference type="SUPFAM" id="SSF53335">
    <property type="entry name" value="S-adenosyl-L-methionine-dependent methyltransferases"/>
    <property type="match status" value="1"/>
</dbReference>
<dbReference type="OrthoDB" id="384373at2157"/>
<evidence type="ECO:0000259" key="9">
    <source>
        <dbReference type="Pfam" id="PF13847"/>
    </source>
</evidence>
<evidence type="ECO:0000256" key="6">
    <source>
        <dbReference type="ARBA" id="ARBA00047941"/>
    </source>
</evidence>